<dbReference type="InterPro" id="IPR019734">
    <property type="entry name" value="TPR_rpt"/>
</dbReference>
<dbReference type="Pfam" id="PF13424">
    <property type="entry name" value="TPR_12"/>
    <property type="match status" value="1"/>
</dbReference>
<feature type="region of interest" description="Disordered" evidence="1">
    <location>
        <begin position="1"/>
        <end position="41"/>
    </location>
</feature>
<dbReference type="Proteomes" id="UP000017836">
    <property type="component" value="Unassembled WGS sequence"/>
</dbReference>
<dbReference type="PANTHER" id="PTHR46284">
    <property type="entry name" value="PROTEIN KINESIN LIGHT CHAIN-RELATED 3"/>
    <property type="match status" value="1"/>
</dbReference>
<dbReference type="SUPFAM" id="SSF48452">
    <property type="entry name" value="TPR-like"/>
    <property type="match status" value="3"/>
</dbReference>
<dbReference type="eggNOG" id="KOG1840">
    <property type="taxonomic scope" value="Eukaryota"/>
</dbReference>
<evidence type="ECO:0000256" key="1">
    <source>
        <dbReference type="SAM" id="MobiDB-lite"/>
    </source>
</evidence>
<feature type="compositionally biased region" description="Low complexity" evidence="1">
    <location>
        <begin position="13"/>
        <end position="32"/>
    </location>
</feature>
<dbReference type="AlphaFoldDB" id="W1PG28"/>
<dbReference type="GO" id="GO:0055028">
    <property type="term" value="C:cortical microtubule"/>
    <property type="evidence" value="ECO:0007669"/>
    <property type="project" value="EnsemblPlants"/>
</dbReference>
<dbReference type="OMA" id="RSYCESA"/>
<evidence type="ECO:0000313" key="2">
    <source>
        <dbReference type="EMBL" id="ERN06591.1"/>
    </source>
</evidence>
<dbReference type="InterPro" id="IPR011990">
    <property type="entry name" value="TPR-like_helical_dom_sf"/>
</dbReference>
<evidence type="ECO:0000313" key="3">
    <source>
        <dbReference type="Proteomes" id="UP000017836"/>
    </source>
</evidence>
<dbReference type="HOGENOM" id="CLU_021284_0_0_1"/>
<organism evidence="2 3">
    <name type="scientific">Amborella trichopoda</name>
    <dbReference type="NCBI Taxonomy" id="13333"/>
    <lineage>
        <taxon>Eukaryota</taxon>
        <taxon>Viridiplantae</taxon>
        <taxon>Streptophyta</taxon>
        <taxon>Embryophyta</taxon>
        <taxon>Tracheophyta</taxon>
        <taxon>Spermatophyta</taxon>
        <taxon>Magnoliopsida</taxon>
        <taxon>Amborellales</taxon>
        <taxon>Amborellaceae</taxon>
        <taxon>Amborella</taxon>
    </lineage>
</organism>
<dbReference type="EMBL" id="KI393888">
    <property type="protein sequence ID" value="ERN06591.1"/>
    <property type="molecule type" value="Genomic_DNA"/>
</dbReference>
<proteinExistence type="predicted"/>
<dbReference type="SMART" id="SM00028">
    <property type="entry name" value="TPR"/>
    <property type="match status" value="8"/>
</dbReference>
<dbReference type="PANTHER" id="PTHR46284:SF9">
    <property type="entry name" value="OS02G0109800 PROTEIN"/>
    <property type="match status" value="1"/>
</dbReference>
<dbReference type="Gene3D" id="1.25.40.10">
    <property type="entry name" value="Tetratricopeptide repeat domain"/>
    <property type="match status" value="3"/>
</dbReference>
<keyword evidence="3" id="KW-1185">Reference proteome</keyword>
<evidence type="ECO:0008006" key="4">
    <source>
        <dbReference type="Google" id="ProtNLM"/>
    </source>
</evidence>
<sequence length="536" mass="57093">MASKTSPDPNTPSPAKSKPSPSKKSSISPSSQQKKRLSLTAVEHEEELGLDNPDLGPFLLKLARDLIASGDNPSKALDCAARAARSFELCNAESPSPSLDLVMALHVLAAIHCGLGQFAEAVPILERSISIPDPNLGPDHALAAFSGHMQLGDTYAMLGSQDLAIKSYTLGLAVQKEALGDTDPRVAETCRYLAEAQAQIMQLPAAAELVKHCLAIHKEHSAPASAEEASDRRLMALICEAMGDHEAALEHLVLASVAAAANGFDEEVAAIDVSIGDSYLGMGRYDESVFAYQKALTVFKAARGENHLSVGTVMVRLADLYQRTGKMREGRSYCESALRVYAKPVPGTATEDVAAGLAEVAAVYEAMGDLDESVKLLQKAVRMMDGSVAPGRQGQVAGIEAQMGVVYYMVGRYGDAYDTFKVVVAKMRAGGEAGSAFFGVVLNQMGLTCVQRFEIKEAVELFAEAKVILEKECGAFHPDTLGVYSNLAAAYDAMGSPAGAYNCSTDLGKWELLDGCLFEIKSSLSNHLYRTRSLMS</sequence>
<dbReference type="STRING" id="13333.W1PG28"/>
<name>W1PG28_AMBTC</name>
<dbReference type="Pfam" id="PF13374">
    <property type="entry name" value="TPR_10"/>
    <property type="match status" value="2"/>
</dbReference>
<gene>
    <name evidence="2" type="ORF">AMTR_s00058p00150340</name>
</gene>
<reference evidence="3" key="1">
    <citation type="journal article" date="2013" name="Science">
        <title>The Amborella genome and the evolution of flowering plants.</title>
        <authorList>
            <consortium name="Amborella Genome Project"/>
        </authorList>
    </citation>
    <scope>NUCLEOTIDE SEQUENCE [LARGE SCALE GENOMIC DNA]</scope>
</reference>
<protein>
    <recommendedName>
        <fullName evidence="4">MalT-like TPR region domain-containing protein</fullName>
    </recommendedName>
</protein>
<dbReference type="Gramene" id="ERN06591">
    <property type="protein sequence ID" value="ERN06591"/>
    <property type="gene ID" value="AMTR_s00058p00150340"/>
</dbReference>
<accession>W1PG28</accession>